<feature type="chain" id="PRO_5026205985" description="Thioredoxin domain-containing protein" evidence="2">
    <location>
        <begin position="28"/>
        <end position="1254"/>
    </location>
</feature>
<protein>
    <recommendedName>
        <fullName evidence="3">Thioredoxin domain-containing protein</fullName>
    </recommendedName>
</protein>
<dbReference type="Pfam" id="PF00085">
    <property type="entry name" value="Thioredoxin"/>
    <property type="match status" value="1"/>
</dbReference>
<feature type="compositionally biased region" description="Basic and acidic residues" evidence="1">
    <location>
        <begin position="645"/>
        <end position="658"/>
    </location>
</feature>
<dbReference type="Proteomes" id="UP000479710">
    <property type="component" value="Unassembled WGS sequence"/>
</dbReference>
<feature type="region of interest" description="Disordered" evidence="1">
    <location>
        <begin position="415"/>
        <end position="437"/>
    </location>
</feature>
<name>A0A6G1F075_9ORYZ</name>
<dbReference type="Gene3D" id="3.40.30.10">
    <property type="entry name" value="Glutaredoxin"/>
    <property type="match status" value="1"/>
</dbReference>
<dbReference type="InterPro" id="IPR013766">
    <property type="entry name" value="Thioredoxin_domain"/>
</dbReference>
<evidence type="ECO:0000256" key="2">
    <source>
        <dbReference type="SAM" id="SignalP"/>
    </source>
</evidence>
<evidence type="ECO:0000256" key="1">
    <source>
        <dbReference type="SAM" id="MobiDB-lite"/>
    </source>
</evidence>
<dbReference type="EMBL" id="SPHZ02000002">
    <property type="protein sequence ID" value="KAF0930235.1"/>
    <property type="molecule type" value="Genomic_DNA"/>
</dbReference>
<dbReference type="InterPro" id="IPR036249">
    <property type="entry name" value="Thioredoxin-like_sf"/>
</dbReference>
<dbReference type="SUPFAM" id="SSF143456">
    <property type="entry name" value="VC0467-like"/>
    <property type="match status" value="1"/>
</dbReference>
<evidence type="ECO:0000313" key="5">
    <source>
        <dbReference type="Proteomes" id="UP000479710"/>
    </source>
</evidence>
<evidence type="ECO:0000259" key="3">
    <source>
        <dbReference type="PROSITE" id="PS51352"/>
    </source>
</evidence>
<evidence type="ECO:0000313" key="4">
    <source>
        <dbReference type="EMBL" id="KAF0930235.1"/>
    </source>
</evidence>
<organism evidence="4 5">
    <name type="scientific">Oryza meyeriana var. granulata</name>
    <dbReference type="NCBI Taxonomy" id="110450"/>
    <lineage>
        <taxon>Eukaryota</taxon>
        <taxon>Viridiplantae</taxon>
        <taxon>Streptophyta</taxon>
        <taxon>Embryophyta</taxon>
        <taxon>Tracheophyta</taxon>
        <taxon>Spermatophyta</taxon>
        <taxon>Magnoliopsida</taxon>
        <taxon>Liliopsida</taxon>
        <taxon>Poales</taxon>
        <taxon>Poaceae</taxon>
        <taxon>BOP clade</taxon>
        <taxon>Oryzoideae</taxon>
        <taxon>Oryzeae</taxon>
        <taxon>Oryzinae</taxon>
        <taxon>Oryza</taxon>
        <taxon>Oryza meyeriana</taxon>
    </lineage>
</organism>
<reference evidence="4 5" key="1">
    <citation type="submission" date="2019-11" db="EMBL/GenBank/DDBJ databases">
        <title>Whole genome sequence of Oryza granulata.</title>
        <authorList>
            <person name="Li W."/>
        </authorList>
    </citation>
    <scope>NUCLEOTIDE SEQUENCE [LARGE SCALE GENOMIC DNA]</scope>
    <source>
        <strain evidence="5">cv. Menghai</strain>
        <tissue evidence="4">Leaf</tissue>
    </source>
</reference>
<feature type="compositionally biased region" description="Basic and acidic residues" evidence="1">
    <location>
        <begin position="589"/>
        <end position="609"/>
    </location>
</feature>
<dbReference type="Pfam" id="PF02622">
    <property type="entry name" value="DUF179"/>
    <property type="match status" value="1"/>
</dbReference>
<dbReference type="InterPro" id="IPR003774">
    <property type="entry name" value="AlgH-like"/>
</dbReference>
<gene>
    <name evidence="4" type="ORF">E2562_030879</name>
</gene>
<feature type="region of interest" description="Disordered" evidence="1">
    <location>
        <begin position="1058"/>
        <end position="1080"/>
    </location>
</feature>
<feature type="compositionally biased region" description="Polar residues" evidence="1">
    <location>
        <begin position="1060"/>
        <end position="1076"/>
    </location>
</feature>
<proteinExistence type="predicted"/>
<sequence>MRLLLAAAWPLLFSLFVALQLAASAAAEASSGATTGRAEWHVLTRANFSSQIRLHPHVLLIVTMPWYGESRSLMAEVQRLVAADEQELGRLKLMVVHRNSEKLLSDVLGATEGIKFIYYQHSLPFKYQGKLRAREILSSVHYIMSLKHAEAPFVVLHTKEDVEAFVESTDKAVVLSEFCGWFSKLAHGGSNRTEGTSSENHTENVDISGKTLTRESDGPLELVIEDEELIFGGGVQLAGSPWKGGFTLANGNVSDQIGITTDENRKLCRAERLQQFESFYAKLTALSRDYFLPPEKVRFGLITERSSLPSLEFINEGNLETWFLSVHYLGCTNCSIVAKEGDDLRSLLQSYHNLDINEMDVDASGVATFPANRPSAILFIDRLSDSSKVRDESKLSLKLLGEYVQKNYPSHFRTGGLSTGKSRMSSKAVPSLMGTGRSAHSERTRLNSWASKLMEFGEKMSVLVVNDGESISYRSPSQGSTDNPLYDILTKLLNKTSPAHRSKKRISFVAKDVGIKQLSDDSEVQVVESLSIRESQLERNGGSFASSDSGNDDYAEDPVHENRATEAEYIDDAQAPIKLEKGPANYCDNNEKHLESSDTDVEEQHKTKASDVSLDLQEEVSIDLHSSNAPENFCNINKENLECSDTKTEKQEHHKTEASDTSADLQEEVSTDVGGILHKHKDGETVREALDILEHDGTNVNFNQEKSGSANQQDDVFSVLGQESRRIEDVIYEDNLFILDKGSEESDSKYPVHAALSSSSSLVGDNTDYTEQVTPSIADGHFAGSLFFSDGGYRLLRTLTGGSRIPSLVIIDPIQQKHYVFPDEIEFSYSSLASFFNCFMNRSLSPYYRSASSVISSKELLRPPFINRDFHEADSIPQLTTSNFCMLVFGFEVCDSKNEMPFSNTENIASAWKKDVLVLFSNSWCGFCQRTELVVREVYRSFKNFVNSNSQFLQAQDLQIEEKNEESTMKGFPAIYLIDCTSNECHHLLKSAGKEEHYPTLLLFPSENKSAIPYERGISVANLFEFLESHASNSPHLLEYKGFLWKKKTVAQRDAPQAIQFDNSGKSSTDVGSHSPSHSERHEVRVLAGSVLTATVKLGSAVPFDNSQVLIVSADSHEGFQGLIINKRLTWDAFKNLDSSMEPIKHAPLFYGGPVVVQGYYLVSLSRVAFDGYLQVIPGVYYGNVASTTKVTRRIKSGEQSSDNLWFFLGFSSWGYSQLFDELSEGAWQVSEEPIEHLVWPERSFPLLFLESRD</sequence>
<accession>A0A6G1F075</accession>
<feature type="region of interest" description="Disordered" evidence="1">
    <location>
        <begin position="645"/>
        <end position="665"/>
    </location>
</feature>
<feature type="region of interest" description="Disordered" evidence="1">
    <location>
        <begin position="538"/>
        <end position="558"/>
    </location>
</feature>
<keyword evidence="2" id="KW-0732">Signal</keyword>
<dbReference type="Gene3D" id="3.40.1740.10">
    <property type="entry name" value="VC0467-like"/>
    <property type="match status" value="1"/>
</dbReference>
<keyword evidence="5" id="KW-1185">Reference proteome</keyword>
<feature type="signal peptide" evidence="2">
    <location>
        <begin position="1"/>
        <end position="27"/>
    </location>
</feature>
<dbReference type="PROSITE" id="PS51352">
    <property type="entry name" value="THIOREDOXIN_2"/>
    <property type="match status" value="1"/>
</dbReference>
<feature type="region of interest" description="Disordered" evidence="1">
    <location>
        <begin position="572"/>
        <end position="611"/>
    </location>
</feature>
<dbReference type="OrthoDB" id="1910803at2759"/>
<dbReference type="PANTHER" id="PTHR31984">
    <property type="entry name" value="TRANSPORTER, PUTATIVE (DUF179)-RELATED"/>
    <property type="match status" value="1"/>
</dbReference>
<dbReference type="PANTHER" id="PTHR31984:SF12">
    <property type="entry name" value="THIOREDOXIN DOMAIN-CONTAINING PROTEIN"/>
    <property type="match status" value="1"/>
</dbReference>
<comment type="caution">
    <text evidence="4">The sequence shown here is derived from an EMBL/GenBank/DDBJ whole genome shotgun (WGS) entry which is preliminary data.</text>
</comment>
<dbReference type="SUPFAM" id="SSF52833">
    <property type="entry name" value="Thioredoxin-like"/>
    <property type="match status" value="1"/>
</dbReference>
<dbReference type="AlphaFoldDB" id="A0A6G1F075"/>
<feature type="domain" description="Thioredoxin" evidence="3">
    <location>
        <begin position="870"/>
        <end position="1032"/>
    </location>
</feature>